<keyword evidence="9" id="KW-0406">Ion transport</keyword>
<dbReference type="InterPro" id="IPR010917">
    <property type="entry name" value="TonB_rcpt_CS"/>
</dbReference>
<evidence type="ECO:0000256" key="2">
    <source>
        <dbReference type="ARBA" id="ARBA00009810"/>
    </source>
</evidence>
<reference evidence="19 20" key="1">
    <citation type="submission" date="2023-07" db="EMBL/GenBank/DDBJ databases">
        <authorList>
            <person name="Lian W.-H."/>
        </authorList>
    </citation>
    <scope>NUCLEOTIDE SEQUENCE [LARGE SCALE GENOMIC DNA]</scope>
    <source>
        <strain evidence="19 20">SYSU DXS3180</strain>
    </source>
</reference>
<keyword evidence="20" id="KW-1185">Reference proteome</keyword>
<comment type="similarity">
    <text evidence="2 14 15">Belongs to the TonB-dependent receptor family.</text>
</comment>
<evidence type="ECO:0000256" key="16">
    <source>
        <dbReference type="SAM" id="SignalP"/>
    </source>
</evidence>
<dbReference type="Pfam" id="PF07715">
    <property type="entry name" value="Plug"/>
    <property type="match status" value="1"/>
</dbReference>
<evidence type="ECO:0000256" key="1">
    <source>
        <dbReference type="ARBA" id="ARBA00004571"/>
    </source>
</evidence>
<keyword evidence="12 19" id="KW-0675">Receptor</keyword>
<evidence type="ECO:0000256" key="4">
    <source>
        <dbReference type="ARBA" id="ARBA00022452"/>
    </source>
</evidence>
<dbReference type="InterPro" id="IPR012910">
    <property type="entry name" value="Plug_dom"/>
</dbReference>
<dbReference type="PANTHER" id="PTHR32552">
    <property type="entry name" value="FERRICHROME IRON RECEPTOR-RELATED"/>
    <property type="match status" value="1"/>
</dbReference>
<dbReference type="Pfam" id="PF00593">
    <property type="entry name" value="TonB_dep_Rec_b-barrel"/>
    <property type="match status" value="1"/>
</dbReference>
<dbReference type="InterPro" id="IPR010105">
    <property type="entry name" value="TonB_sidphr_rcpt"/>
</dbReference>
<sequence length="808" mass="89689">MNYSFRIRRLLSLPVLIVLTLNSFAFTGGEGDDEGNGSIRGKVSTTDNKPAAMVNVILKNSRKRVLTADDGSFTLRNIKPGEYQLEISLVGYETLEQSVLVEAGKSAQLNLQLKISEKELDEIVVKSGIKGYKSSNISPSLRLQEPLLDVSQNIQIVTGKALADQQVVSMSDGVIRNVSGATRLEHWADMYTNITMRGSQIQAFRNGFNFVNSYWGPLTEDMSYVDHIEFVKGPAGFMLANGDPSGLYDVVTKKPTGQTKGEIALTLGSFDMYRASLDLDGKLSKDSKVLYRLNVAAQNKNSFRQFEYNDRYSIAPVISYQIDDKTKLTAEYTWQHAKMSDVGSYYVFSTDGYATLPREFTTMPPGLAPTVIDDHSVFLNLQHQISSNWKFTAQAAYSKYKQQGSDLWPAAVNPDGTMLRSMSIWDAQSHMSLGQAFINGNVKTGKIQHRILGGIDVGTKAYMADWSQYHMLDTAGAEFNTKNPVYGVPVNGYPTFDRTLNLEARSVASGGNIDQSYTGLYAQDELGFFDNVLRLTLAGRYTFVKQDEWGGSRYSAKHFTPRIGLSVSVDKQTSVYGLYDQAFIPQSGKLADGGKVKPITGNNIEFGIKRDWSGGKWNTSVSVYRILKENELTTDPNSPPTSGLSIVMGQKRAQGVEFDLKGSIASGLNLIANYAYTDSRVTKVADGVTGMKVGDVVPGYAKHTANAWLSYQVQNGALKGIGVGGGATWMGDRATGTWSKTNPQFNLPNYFRLDGSIFWEKEKIRLSLNMQNMLDEYLYSGSYYDYLKAYYWQAEAPRNLRFNITYRF</sequence>
<evidence type="ECO:0000256" key="10">
    <source>
        <dbReference type="ARBA" id="ARBA00023077"/>
    </source>
</evidence>
<dbReference type="InterPro" id="IPR000531">
    <property type="entry name" value="Beta-barrel_TonB"/>
</dbReference>
<comment type="caution">
    <text evidence="19">The sequence shown here is derived from an EMBL/GenBank/DDBJ whole genome shotgun (WGS) entry which is preliminary data.</text>
</comment>
<gene>
    <name evidence="19" type="ORF">QTN47_12010</name>
</gene>
<keyword evidence="8" id="KW-0408">Iron</keyword>
<dbReference type="InterPro" id="IPR037066">
    <property type="entry name" value="Plug_dom_sf"/>
</dbReference>
<evidence type="ECO:0000256" key="14">
    <source>
        <dbReference type="PROSITE-ProRule" id="PRU01360"/>
    </source>
</evidence>
<feature type="domain" description="TonB-dependent receptor-like beta-barrel" evidence="17">
    <location>
        <begin position="472"/>
        <end position="772"/>
    </location>
</feature>
<evidence type="ECO:0000256" key="7">
    <source>
        <dbReference type="ARBA" id="ARBA00022729"/>
    </source>
</evidence>
<keyword evidence="5" id="KW-0410">Iron transport</keyword>
<dbReference type="RefSeq" id="WP_369329636.1">
    <property type="nucleotide sequence ID" value="NZ_JAULBC010000003.1"/>
</dbReference>
<dbReference type="Gene3D" id="2.170.130.10">
    <property type="entry name" value="TonB-dependent receptor, plug domain"/>
    <property type="match status" value="1"/>
</dbReference>
<dbReference type="InterPro" id="IPR036942">
    <property type="entry name" value="Beta-barrel_TonB_sf"/>
</dbReference>
<evidence type="ECO:0000256" key="13">
    <source>
        <dbReference type="ARBA" id="ARBA00023237"/>
    </source>
</evidence>
<evidence type="ECO:0000256" key="6">
    <source>
        <dbReference type="ARBA" id="ARBA00022692"/>
    </source>
</evidence>
<accession>A0ABV3ZED4</accession>
<evidence type="ECO:0000256" key="3">
    <source>
        <dbReference type="ARBA" id="ARBA00022448"/>
    </source>
</evidence>
<dbReference type="Gene3D" id="2.60.40.1120">
    <property type="entry name" value="Carboxypeptidase-like, regulatory domain"/>
    <property type="match status" value="1"/>
</dbReference>
<dbReference type="InterPro" id="IPR039426">
    <property type="entry name" value="TonB-dep_rcpt-like"/>
</dbReference>
<keyword evidence="11 14" id="KW-0472">Membrane</keyword>
<organism evidence="19 20">
    <name type="scientific">Danxiaibacter flavus</name>
    <dbReference type="NCBI Taxonomy" id="3049108"/>
    <lineage>
        <taxon>Bacteria</taxon>
        <taxon>Pseudomonadati</taxon>
        <taxon>Bacteroidota</taxon>
        <taxon>Chitinophagia</taxon>
        <taxon>Chitinophagales</taxon>
        <taxon>Chitinophagaceae</taxon>
        <taxon>Danxiaibacter</taxon>
    </lineage>
</organism>
<evidence type="ECO:0000256" key="15">
    <source>
        <dbReference type="RuleBase" id="RU003357"/>
    </source>
</evidence>
<dbReference type="CDD" id="cd01347">
    <property type="entry name" value="ligand_gated_channel"/>
    <property type="match status" value="1"/>
</dbReference>
<name>A0ABV3ZED4_9BACT</name>
<evidence type="ECO:0000259" key="18">
    <source>
        <dbReference type="Pfam" id="PF07715"/>
    </source>
</evidence>
<dbReference type="NCBIfam" id="TIGR01783">
    <property type="entry name" value="TonB-siderophor"/>
    <property type="match status" value="1"/>
</dbReference>
<evidence type="ECO:0000256" key="9">
    <source>
        <dbReference type="ARBA" id="ARBA00023065"/>
    </source>
</evidence>
<evidence type="ECO:0000256" key="11">
    <source>
        <dbReference type="ARBA" id="ARBA00023136"/>
    </source>
</evidence>
<dbReference type="PANTHER" id="PTHR32552:SF68">
    <property type="entry name" value="FERRICHROME OUTER MEMBRANE TRANSPORTER_PHAGE RECEPTOR"/>
    <property type="match status" value="1"/>
</dbReference>
<feature type="domain" description="TonB-dependent receptor plug" evidence="18">
    <location>
        <begin position="147"/>
        <end position="246"/>
    </location>
</feature>
<feature type="signal peptide" evidence="16">
    <location>
        <begin position="1"/>
        <end position="25"/>
    </location>
</feature>
<dbReference type="Pfam" id="PF13715">
    <property type="entry name" value="CarbopepD_reg_2"/>
    <property type="match status" value="1"/>
</dbReference>
<evidence type="ECO:0000313" key="19">
    <source>
        <dbReference type="EMBL" id="MEX6688227.1"/>
    </source>
</evidence>
<dbReference type="SUPFAM" id="SSF56935">
    <property type="entry name" value="Porins"/>
    <property type="match status" value="1"/>
</dbReference>
<dbReference type="PROSITE" id="PS52016">
    <property type="entry name" value="TONB_DEPENDENT_REC_3"/>
    <property type="match status" value="1"/>
</dbReference>
<protein>
    <submittedName>
        <fullName evidence="19">TonB-dependent siderophore receptor</fullName>
    </submittedName>
</protein>
<evidence type="ECO:0000256" key="5">
    <source>
        <dbReference type="ARBA" id="ARBA00022496"/>
    </source>
</evidence>
<keyword evidence="6 14" id="KW-0812">Transmembrane</keyword>
<dbReference type="PROSITE" id="PS01156">
    <property type="entry name" value="TONB_DEPENDENT_REC_2"/>
    <property type="match status" value="1"/>
</dbReference>
<keyword evidence="3 14" id="KW-0813">Transport</keyword>
<evidence type="ECO:0000256" key="8">
    <source>
        <dbReference type="ARBA" id="ARBA00023004"/>
    </source>
</evidence>
<dbReference type="SUPFAM" id="SSF49452">
    <property type="entry name" value="Starch-binding domain-like"/>
    <property type="match status" value="1"/>
</dbReference>
<feature type="chain" id="PRO_5046122277" evidence="16">
    <location>
        <begin position="26"/>
        <end position="808"/>
    </location>
</feature>
<evidence type="ECO:0000313" key="20">
    <source>
        <dbReference type="Proteomes" id="UP001560573"/>
    </source>
</evidence>
<keyword evidence="13 14" id="KW-0998">Cell outer membrane</keyword>
<comment type="subcellular location">
    <subcellularLocation>
        <location evidence="1 14">Cell outer membrane</location>
        <topology evidence="1 14">Multi-pass membrane protein</topology>
    </subcellularLocation>
</comment>
<dbReference type="Proteomes" id="UP001560573">
    <property type="component" value="Unassembled WGS sequence"/>
</dbReference>
<dbReference type="Gene3D" id="2.40.170.20">
    <property type="entry name" value="TonB-dependent receptor, beta-barrel domain"/>
    <property type="match status" value="1"/>
</dbReference>
<keyword evidence="4 14" id="KW-1134">Transmembrane beta strand</keyword>
<evidence type="ECO:0000259" key="17">
    <source>
        <dbReference type="Pfam" id="PF00593"/>
    </source>
</evidence>
<keyword evidence="10 15" id="KW-0798">TonB box</keyword>
<proteinExistence type="inferred from homology"/>
<keyword evidence="7 16" id="KW-0732">Signal</keyword>
<dbReference type="InterPro" id="IPR013784">
    <property type="entry name" value="Carb-bd-like_fold"/>
</dbReference>
<evidence type="ECO:0000256" key="12">
    <source>
        <dbReference type="ARBA" id="ARBA00023170"/>
    </source>
</evidence>
<dbReference type="EMBL" id="JAULBC010000003">
    <property type="protein sequence ID" value="MEX6688227.1"/>
    <property type="molecule type" value="Genomic_DNA"/>
</dbReference>